<evidence type="ECO:0000256" key="5">
    <source>
        <dbReference type="ARBA" id="ARBA00022771"/>
    </source>
</evidence>
<feature type="transmembrane region" description="Helical" evidence="10">
    <location>
        <begin position="265"/>
        <end position="296"/>
    </location>
</feature>
<dbReference type="GO" id="GO:0016740">
    <property type="term" value="F:transferase activity"/>
    <property type="evidence" value="ECO:0007669"/>
    <property type="project" value="UniProtKB-KW"/>
</dbReference>
<name>A0A812P6I7_9DINO</name>
<evidence type="ECO:0000256" key="8">
    <source>
        <dbReference type="ARBA" id="ARBA00022989"/>
    </source>
</evidence>
<keyword evidence="6" id="KW-0833">Ubl conjugation pathway</keyword>
<evidence type="ECO:0000256" key="10">
    <source>
        <dbReference type="SAM" id="Phobius"/>
    </source>
</evidence>
<evidence type="ECO:0000313" key="12">
    <source>
        <dbReference type="EMBL" id="CAE7337989.1"/>
    </source>
</evidence>
<dbReference type="GO" id="GO:0008270">
    <property type="term" value="F:zinc ion binding"/>
    <property type="evidence" value="ECO:0007669"/>
    <property type="project" value="UniProtKB-KW"/>
</dbReference>
<keyword evidence="4" id="KW-0479">Metal-binding</keyword>
<dbReference type="EMBL" id="CAJNJA010014208">
    <property type="protein sequence ID" value="CAE7337989.1"/>
    <property type="molecule type" value="Genomic_DNA"/>
</dbReference>
<evidence type="ECO:0000256" key="9">
    <source>
        <dbReference type="ARBA" id="ARBA00023136"/>
    </source>
</evidence>
<evidence type="ECO:0000256" key="2">
    <source>
        <dbReference type="ARBA" id="ARBA00022679"/>
    </source>
</evidence>
<dbReference type="PROSITE" id="PS51292">
    <property type="entry name" value="ZF_RING_CH"/>
    <property type="match status" value="1"/>
</dbReference>
<dbReference type="SUPFAM" id="SSF57850">
    <property type="entry name" value="RING/U-box"/>
    <property type="match status" value="1"/>
</dbReference>
<reference evidence="12" key="1">
    <citation type="submission" date="2021-02" db="EMBL/GenBank/DDBJ databases">
        <authorList>
            <person name="Dougan E. K."/>
            <person name="Rhodes N."/>
            <person name="Thang M."/>
            <person name="Chan C."/>
        </authorList>
    </citation>
    <scope>NUCLEOTIDE SEQUENCE</scope>
</reference>
<keyword evidence="8 10" id="KW-1133">Transmembrane helix</keyword>
<evidence type="ECO:0000259" key="11">
    <source>
        <dbReference type="PROSITE" id="PS51292"/>
    </source>
</evidence>
<keyword evidence="9 10" id="KW-0472">Membrane</keyword>
<feature type="transmembrane region" description="Helical" evidence="10">
    <location>
        <begin position="116"/>
        <end position="133"/>
    </location>
</feature>
<keyword evidence="13" id="KW-1185">Reference proteome</keyword>
<accession>A0A812P6I7</accession>
<evidence type="ECO:0000256" key="4">
    <source>
        <dbReference type="ARBA" id="ARBA00022723"/>
    </source>
</evidence>
<keyword evidence="2" id="KW-0808">Transferase</keyword>
<evidence type="ECO:0000256" key="3">
    <source>
        <dbReference type="ARBA" id="ARBA00022692"/>
    </source>
</evidence>
<evidence type="ECO:0000256" key="7">
    <source>
        <dbReference type="ARBA" id="ARBA00022833"/>
    </source>
</evidence>
<organism evidence="12 13">
    <name type="scientific">Symbiodinium necroappetens</name>
    <dbReference type="NCBI Taxonomy" id="1628268"/>
    <lineage>
        <taxon>Eukaryota</taxon>
        <taxon>Sar</taxon>
        <taxon>Alveolata</taxon>
        <taxon>Dinophyceae</taxon>
        <taxon>Suessiales</taxon>
        <taxon>Symbiodiniaceae</taxon>
        <taxon>Symbiodinium</taxon>
    </lineage>
</organism>
<dbReference type="AlphaFoldDB" id="A0A812P6I7"/>
<dbReference type="PANTHER" id="PTHR46065:SF3">
    <property type="entry name" value="FI20425P1"/>
    <property type="match status" value="1"/>
</dbReference>
<feature type="domain" description="RING-CH-type" evidence="11">
    <location>
        <begin position="1"/>
        <end position="70"/>
    </location>
</feature>
<protein>
    <submittedName>
        <fullName evidence="12">SSM4 protein</fullName>
    </submittedName>
</protein>
<comment type="caution">
    <text evidence="12">The sequence shown here is derived from an EMBL/GenBank/DDBJ whole genome shotgun (WGS) entry which is preliminary data.</text>
</comment>
<dbReference type="Proteomes" id="UP000601435">
    <property type="component" value="Unassembled WGS sequence"/>
</dbReference>
<evidence type="ECO:0000256" key="1">
    <source>
        <dbReference type="ARBA" id="ARBA00004141"/>
    </source>
</evidence>
<comment type="subcellular location">
    <subcellularLocation>
        <location evidence="1">Membrane</location>
        <topology evidence="1">Multi-pass membrane protein</topology>
    </subcellularLocation>
</comment>
<dbReference type="PANTHER" id="PTHR46065">
    <property type="entry name" value="E3 UBIQUITIN-PROTEIN LIGASE MARCH 2/3 FAMILY MEMBER"/>
    <property type="match status" value="1"/>
</dbReference>
<feature type="transmembrane region" description="Helical" evidence="10">
    <location>
        <begin position="316"/>
        <end position="336"/>
    </location>
</feature>
<evidence type="ECO:0000256" key="6">
    <source>
        <dbReference type="ARBA" id="ARBA00022786"/>
    </source>
</evidence>
<keyword evidence="3 10" id="KW-0812">Transmembrane</keyword>
<dbReference type="GO" id="GO:0016020">
    <property type="term" value="C:membrane"/>
    <property type="evidence" value="ECO:0007669"/>
    <property type="project" value="UniProtKB-SubCell"/>
</dbReference>
<keyword evidence="7" id="KW-0862">Zinc</keyword>
<dbReference type="CDD" id="cd16495">
    <property type="entry name" value="RING_CH-C4HC3_MARCH"/>
    <property type="match status" value="1"/>
</dbReference>
<keyword evidence="5" id="KW-0863">Zinc-finger</keyword>
<dbReference type="InterPro" id="IPR011016">
    <property type="entry name" value="Znf_RING-CH"/>
</dbReference>
<feature type="transmembrane region" description="Helical" evidence="10">
    <location>
        <begin position="153"/>
        <end position="172"/>
    </location>
</feature>
<dbReference type="Pfam" id="PF12906">
    <property type="entry name" value="RINGv"/>
    <property type="match status" value="1"/>
</dbReference>
<dbReference type="OrthoDB" id="412381at2759"/>
<sequence>MEDTPRACRICLDGPEPGRELIEPCACRGSMRWVHADCLSEWWQHRAGGLYDAPSAAVKCDICHEILAQTVHDRPAWPTRCLRTLRSCFSECCMAPFSDFPDNLRHRTEEFSRNKFLFIMTCLLLWWGVAVTYRPRKPTPPPYVLELLGMGEWVFPAGLWCGVIMLTAAPTLRQWDTEHRLHWMLRHLILDHGQDQRILYSLCFLISFGPVTALVKPPTSLTSTLAVLSPAVPLMYLKLKTANWSQTRDRVWPPHEQLLHVQTHALWISATLALTISFFINFSGWLFMSWLTISLVPLPDAQRERLIQQQDSDSKLFGAVAAAGGISAVLHFPLVLRSI</sequence>
<dbReference type="Gene3D" id="3.30.40.10">
    <property type="entry name" value="Zinc/RING finger domain, C3HC4 (zinc finger)"/>
    <property type="match status" value="1"/>
</dbReference>
<dbReference type="SMART" id="SM00744">
    <property type="entry name" value="RINGv"/>
    <property type="match status" value="1"/>
</dbReference>
<evidence type="ECO:0000313" key="13">
    <source>
        <dbReference type="Proteomes" id="UP000601435"/>
    </source>
</evidence>
<feature type="non-terminal residue" evidence="12">
    <location>
        <position position="1"/>
    </location>
</feature>
<gene>
    <name evidence="12" type="primary">SSM4</name>
    <name evidence="12" type="ORF">SNEC2469_LOCUS8663</name>
</gene>
<proteinExistence type="predicted"/>
<dbReference type="InterPro" id="IPR013083">
    <property type="entry name" value="Znf_RING/FYVE/PHD"/>
</dbReference>